<evidence type="ECO:0000259" key="2">
    <source>
        <dbReference type="PROSITE" id="PS51352"/>
    </source>
</evidence>
<feature type="domain" description="Thioredoxin" evidence="2">
    <location>
        <begin position="45"/>
        <end position="195"/>
    </location>
</feature>
<dbReference type="InterPro" id="IPR036249">
    <property type="entry name" value="Thioredoxin-like_sf"/>
</dbReference>
<evidence type="ECO:0000256" key="1">
    <source>
        <dbReference type="ARBA" id="ARBA00023157"/>
    </source>
</evidence>
<dbReference type="PANTHER" id="PTHR42852:SF16">
    <property type="entry name" value="THIOL:DISULFIDE INTERCHANGE PROTEIN TLPA"/>
    <property type="match status" value="1"/>
</dbReference>
<protein>
    <submittedName>
        <fullName evidence="3">TlpA family protein disulfide reductase</fullName>
    </submittedName>
</protein>
<dbReference type="EMBL" id="JACBYF010000001">
    <property type="protein sequence ID" value="NYS46771.1"/>
    <property type="molecule type" value="Genomic_DNA"/>
</dbReference>
<dbReference type="Pfam" id="PF00578">
    <property type="entry name" value="AhpC-TSA"/>
    <property type="match status" value="1"/>
</dbReference>
<keyword evidence="1" id="KW-1015">Disulfide bond</keyword>
<dbReference type="PROSITE" id="PS51257">
    <property type="entry name" value="PROKAR_LIPOPROTEIN"/>
    <property type="match status" value="1"/>
</dbReference>
<accession>A0ABX2SY95</accession>
<sequence length="195" mass="21796">MINKKTILYTLLTSSIILGGCSNGDKNNNSSTNQSNTTEQNQTSTPYVQEAHNFIVKDESGKNITLNDFKGKKVYINIWASWCGPCIREIPEIEKSYQKVKDNTDLVFISIASPNDEELENTNTADESKADILKKANELGATYPVLFDFQNNVMNSYAIRAFPTHIFINSDGTISSQVPGMMTESEILNRINNLK</sequence>
<dbReference type="InterPro" id="IPR050553">
    <property type="entry name" value="Thioredoxin_ResA/DsbE_sf"/>
</dbReference>
<dbReference type="InterPro" id="IPR013766">
    <property type="entry name" value="Thioredoxin_domain"/>
</dbReference>
<keyword evidence="4" id="KW-1185">Reference proteome</keyword>
<evidence type="ECO:0000313" key="3">
    <source>
        <dbReference type="EMBL" id="NYS46771.1"/>
    </source>
</evidence>
<dbReference type="InterPro" id="IPR000866">
    <property type="entry name" value="AhpC/TSA"/>
</dbReference>
<evidence type="ECO:0000313" key="4">
    <source>
        <dbReference type="Proteomes" id="UP000531840"/>
    </source>
</evidence>
<comment type="caution">
    <text evidence="3">The sequence shown here is derived from an EMBL/GenBank/DDBJ whole genome shotgun (WGS) entry which is preliminary data.</text>
</comment>
<reference evidence="3 4" key="1">
    <citation type="submission" date="2020-07" db="EMBL/GenBank/DDBJ databases">
        <title>MOT database genomes.</title>
        <authorList>
            <person name="Joseph S."/>
            <person name="Aduse-Opoku J."/>
            <person name="Hashim A."/>
            <person name="Wade W."/>
            <person name="Curtis M."/>
        </authorList>
    </citation>
    <scope>NUCLEOTIDE SEQUENCE [LARGE SCALE GENOMIC DNA]</scope>
    <source>
        <strain evidence="3 4">CIP 106318</strain>
    </source>
</reference>
<dbReference type="SUPFAM" id="SSF52833">
    <property type="entry name" value="Thioredoxin-like"/>
    <property type="match status" value="1"/>
</dbReference>
<dbReference type="RefSeq" id="WP_179939944.1">
    <property type="nucleotide sequence ID" value="NZ_JACBYF010000001.1"/>
</dbReference>
<dbReference type="Proteomes" id="UP000531840">
    <property type="component" value="Unassembled WGS sequence"/>
</dbReference>
<dbReference type="PANTHER" id="PTHR42852">
    <property type="entry name" value="THIOL:DISULFIDE INTERCHANGE PROTEIN DSBE"/>
    <property type="match status" value="1"/>
</dbReference>
<organism evidence="3 4">
    <name type="scientific">Gemelliphila palaticanis</name>
    <dbReference type="NCBI Taxonomy" id="81950"/>
    <lineage>
        <taxon>Bacteria</taxon>
        <taxon>Bacillati</taxon>
        <taxon>Bacillota</taxon>
        <taxon>Bacilli</taxon>
        <taxon>Bacillales</taxon>
        <taxon>Gemellaceae</taxon>
        <taxon>Gemelliphila</taxon>
    </lineage>
</organism>
<dbReference type="PROSITE" id="PS51352">
    <property type="entry name" value="THIOREDOXIN_2"/>
    <property type="match status" value="1"/>
</dbReference>
<proteinExistence type="predicted"/>
<dbReference type="CDD" id="cd02966">
    <property type="entry name" value="TlpA_like_family"/>
    <property type="match status" value="1"/>
</dbReference>
<name>A0ABX2SY95_9BACL</name>
<dbReference type="Gene3D" id="3.40.30.10">
    <property type="entry name" value="Glutaredoxin"/>
    <property type="match status" value="1"/>
</dbReference>
<gene>
    <name evidence="3" type="ORF">HZY85_00985</name>
</gene>